<comment type="caution">
    <text evidence="1">The sequence shown here is derived from an EMBL/GenBank/DDBJ whole genome shotgun (WGS) entry which is preliminary data.</text>
</comment>
<keyword evidence="2" id="KW-1185">Reference proteome</keyword>
<proteinExistence type="predicted"/>
<dbReference type="EMBL" id="CM042891">
    <property type="protein sequence ID" value="KAI4304603.1"/>
    <property type="molecule type" value="Genomic_DNA"/>
</dbReference>
<evidence type="ECO:0000313" key="1">
    <source>
        <dbReference type="EMBL" id="KAI4304603.1"/>
    </source>
</evidence>
<evidence type="ECO:0000313" key="2">
    <source>
        <dbReference type="Proteomes" id="UP001057402"/>
    </source>
</evidence>
<name>A0ACB9L6G2_9MYRT</name>
<reference evidence="2" key="1">
    <citation type="journal article" date="2023" name="Front. Plant Sci.">
        <title>Chromosomal-level genome assembly of Melastoma candidum provides insights into trichome evolution.</title>
        <authorList>
            <person name="Zhong Y."/>
            <person name="Wu W."/>
            <person name="Sun C."/>
            <person name="Zou P."/>
            <person name="Liu Y."/>
            <person name="Dai S."/>
            <person name="Zhou R."/>
        </authorList>
    </citation>
    <scope>NUCLEOTIDE SEQUENCE [LARGE SCALE GENOMIC DNA]</scope>
</reference>
<accession>A0ACB9L6G2</accession>
<protein>
    <submittedName>
        <fullName evidence="1">Uncharacterized protein</fullName>
    </submittedName>
</protein>
<gene>
    <name evidence="1" type="ORF">MLD38_040088</name>
</gene>
<sequence length="67" mass="7503">MVLCQGAWRGHLHRDFHHRQPQRHQCHPRSYSDNLPVSCIAETTPAKSCWNGGSGARSDNSSPPNPQ</sequence>
<organism evidence="1 2">
    <name type="scientific">Melastoma candidum</name>
    <dbReference type="NCBI Taxonomy" id="119954"/>
    <lineage>
        <taxon>Eukaryota</taxon>
        <taxon>Viridiplantae</taxon>
        <taxon>Streptophyta</taxon>
        <taxon>Embryophyta</taxon>
        <taxon>Tracheophyta</taxon>
        <taxon>Spermatophyta</taxon>
        <taxon>Magnoliopsida</taxon>
        <taxon>eudicotyledons</taxon>
        <taxon>Gunneridae</taxon>
        <taxon>Pentapetalae</taxon>
        <taxon>rosids</taxon>
        <taxon>malvids</taxon>
        <taxon>Myrtales</taxon>
        <taxon>Melastomataceae</taxon>
        <taxon>Melastomatoideae</taxon>
        <taxon>Melastomateae</taxon>
        <taxon>Melastoma</taxon>
    </lineage>
</organism>
<dbReference type="Proteomes" id="UP001057402">
    <property type="component" value="Chromosome 12"/>
</dbReference>